<dbReference type="EMBL" id="WIGO01000266">
    <property type="protein sequence ID" value="KAF6820875.1"/>
    <property type="molecule type" value="Genomic_DNA"/>
</dbReference>
<dbReference type="Proteomes" id="UP000654918">
    <property type="component" value="Unassembled WGS sequence"/>
</dbReference>
<organism evidence="1 2">
    <name type="scientific">Colletotrichum plurivorum</name>
    <dbReference type="NCBI Taxonomy" id="2175906"/>
    <lineage>
        <taxon>Eukaryota</taxon>
        <taxon>Fungi</taxon>
        <taxon>Dikarya</taxon>
        <taxon>Ascomycota</taxon>
        <taxon>Pezizomycotina</taxon>
        <taxon>Sordariomycetes</taxon>
        <taxon>Hypocreomycetidae</taxon>
        <taxon>Glomerellales</taxon>
        <taxon>Glomerellaceae</taxon>
        <taxon>Colletotrichum</taxon>
        <taxon>Colletotrichum orchidearum species complex</taxon>
    </lineage>
</organism>
<evidence type="ECO:0000313" key="2">
    <source>
        <dbReference type="Proteomes" id="UP000654918"/>
    </source>
</evidence>
<dbReference type="AlphaFoldDB" id="A0A8H6JY25"/>
<keyword evidence="2" id="KW-1185">Reference proteome</keyword>
<gene>
    <name evidence="1" type="ORF">CPLU01_12635</name>
</gene>
<accession>A0A8H6JY25</accession>
<reference evidence="1" key="1">
    <citation type="journal article" date="2020" name="Phytopathology">
        <title>Genome Sequence Resources of Colletotrichum truncatum, C. plurivorum, C. musicola, and C. sojae: Four Species Pathogenic to Soybean (Glycine max).</title>
        <authorList>
            <person name="Rogerio F."/>
            <person name="Boufleur T.R."/>
            <person name="Ciampi-Guillardi M."/>
            <person name="Sukno S.A."/>
            <person name="Thon M.R."/>
            <person name="Massola Junior N.S."/>
            <person name="Baroncelli R."/>
        </authorList>
    </citation>
    <scope>NUCLEOTIDE SEQUENCE</scope>
    <source>
        <strain evidence="1">LFN00145</strain>
    </source>
</reference>
<comment type="caution">
    <text evidence="1">The sequence shown here is derived from an EMBL/GenBank/DDBJ whole genome shotgun (WGS) entry which is preliminary data.</text>
</comment>
<sequence>MSRWYAAFDNQTIATNFELDTIISDFSGNVNDLTDVYAMMAGAFTIAGGTVGALPGPGALFGGGLTSTAGIFPLAALDAPPDPKDNATAYLLQYFTQSRVALDNLAIPHVETATNWQTPVARYFDGGKFLIENVDKATRYTIELAQSRLRQAIGVSVLESHGWKGACVDAGRSRIWKGDRNECWGILRWNTIPSGDPFSKSTIKIIHLQDDVVGTMKKYGMDLDTVYNNAVACKLAHPDGSPRAIKVENLRTDSIELPECFFSIDVLKGEFINSDTEYVPADLWGKW</sequence>
<evidence type="ECO:0000313" key="1">
    <source>
        <dbReference type="EMBL" id="KAF6820875.1"/>
    </source>
</evidence>
<proteinExistence type="predicted"/>
<name>A0A8H6JY25_9PEZI</name>
<protein>
    <submittedName>
        <fullName evidence="1">Uncharacterized protein</fullName>
    </submittedName>
</protein>